<keyword evidence="6" id="KW-1185">Reference proteome</keyword>
<dbReference type="RefSeq" id="WP_261696701.1">
    <property type="nucleotide sequence ID" value="NZ_CP104694.1"/>
</dbReference>
<dbReference type="Pfam" id="PF09712">
    <property type="entry name" value="PHA_synth_III_E"/>
    <property type="match status" value="1"/>
</dbReference>
<protein>
    <recommendedName>
        <fullName evidence="2">Poly(3-hydroxyalkanoate) polymerase subunit PhaE</fullName>
    </recommendedName>
</protein>
<organism evidence="5 6">
    <name type="scientific">Tahibacter amnicola</name>
    <dbReference type="NCBI Taxonomy" id="2976241"/>
    <lineage>
        <taxon>Bacteria</taxon>
        <taxon>Pseudomonadati</taxon>
        <taxon>Pseudomonadota</taxon>
        <taxon>Gammaproteobacteria</taxon>
        <taxon>Lysobacterales</taxon>
        <taxon>Rhodanobacteraceae</taxon>
        <taxon>Tahibacter</taxon>
    </lineage>
</organism>
<gene>
    <name evidence="5" type="primary">phaE</name>
    <name evidence="5" type="ORF">N4264_08985</name>
</gene>
<dbReference type="EMBL" id="CP104694">
    <property type="protein sequence ID" value="UXI69748.1"/>
    <property type="molecule type" value="Genomic_DNA"/>
</dbReference>
<comment type="pathway">
    <text evidence="1">Biopolymer metabolism; poly-(R)-3-hydroxybutanoate biosynthesis.</text>
</comment>
<name>A0ABY6BK27_9GAMM</name>
<dbReference type="Proteomes" id="UP001064632">
    <property type="component" value="Chromosome"/>
</dbReference>
<accession>A0ABY6BK27</accession>
<evidence type="ECO:0000256" key="2">
    <source>
        <dbReference type="ARBA" id="ARBA00019066"/>
    </source>
</evidence>
<evidence type="ECO:0000256" key="4">
    <source>
        <dbReference type="SAM" id="MobiDB-lite"/>
    </source>
</evidence>
<evidence type="ECO:0000256" key="1">
    <source>
        <dbReference type="ARBA" id="ARBA00004683"/>
    </source>
</evidence>
<evidence type="ECO:0000256" key="3">
    <source>
        <dbReference type="ARBA" id="ARBA00022752"/>
    </source>
</evidence>
<keyword evidence="3" id="KW-0583">PHB biosynthesis</keyword>
<evidence type="ECO:0000313" key="6">
    <source>
        <dbReference type="Proteomes" id="UP001064632"/>
    </source>
</evidence>
<proteinExistence type="predicted"/>
<dbReference type="NCBIfam" id="TIGR01834">
    <property type="entry name" value="PHA_synth_III_E"/>
    <property type="match status" value="1"/>
</dbReference>
<evidence type="ECO:0000313" key="5">
    <source>
        <dbReference type="EMBL" id="UXI69748.1"/>
    </source>
</evidence>
<sequence length="344" mass="38304">MSTNTPQDWFGDWQELSRRYWDGWKSQGMPAAAANTDLPWQAGFDQWAKLFGGASQQNDLLERINANSKAYISLMQSLLGSAMGRAGDGNAQSWTDALRNGFNIPGIDPSLLNNPLASSLRDIAGQGARGFEQLMGEFARSMDRWRQSTVGTFDMPAFGLAREHQERWQQLAAAATDYQEQTNRYNALLLKSSQNGFERFQSKLAEREEPGRQLESVRAIYDLWVDAAEEAYAEIALSEEFSRVYGAMVNAQMRVRSLAQKEVELQTRQLGMPTRSEVQNLEKSMLALRRELRNRNDAPPSDLASEVAALKAELAALRQQVGASASPVAATTTKPSKNSSKTKR</sequence>
<feature type="region of interest" description="Disordered" evidence="4">
    <location>
        <begin position="322"/>
        <end position="344"/>
    </location>
</feature>
<feature type="compositionally biased region" description="Low complexity" evidence="4">
    <location>
        <begin position="331"/>
        <end position="344"/>
    </location>
</feature>
<reference evidence="5" key="1">
    <citation type="submission" date="2022-09" db="EMBL/GenBank/DDBJ databases">
        <title>Tahibacter sp. nov., isolated from a fresh water.</title>
        <authorList>
            <person name="Baek J.H."/>
            <person name="Lee J.K."/>
            <person name="Kim J.M."/>
            <person name="Jeon C.O."/>
        </authorList>
    </citation>
    <scope>NUCLEOTIDE SEQUENCE</scope>
    <source>
        <strain evidence="5">W38</strain>
    </source>
</reference>
<dbReference type="InterPro" id="IPR010123">
    <property type="entry name" value="PHA_synth_III_E"/>
</dbReference>